<sequence>MSVNSISLIGTRAVSVGVHEKAEPGDTRRRFPAARIGRGFIGPLKRHESPDRVLQLLRGFAKTWRDGGVYVSYKPSPEEVSTGRWTAVHREIGEWLADHPWVGIIVHHEPEGGRGSLDGGTFRAVFNRSRDEIKAGWPGARVAYCAMAYQWRPGGSAAKRPAAWQRVEADEYLCDVYSGRNGENGSFRGDLILPEHPGFVGWFSAIVRPRLEAGGTVAYGLGERGFMGEDTLRAATIRRERAWLDAVFDRYATGRRPIDQPPSVYLAWNTPGWEDETGWVLTGDSAVAMRELTDALAEHVR</sequence>
<dbReference type="OrthoDB" id="3815237at2"/>
<organism evidence="1 2">
    <name type="scientific">Actinoplanes italicus</name>
    <dbReference type="NCBI Taxonomy" id="113567"/>
    <lineage>
        <taxon>Bacteria</taxon>
        <taxon>Bacillati</taxon>
        <taxon>Actinomycetota</taxon>
        <taxon>Actinomycetes</taxon>
        <taxon>Micromonosporales</taxon>
        <taxon>Micromonosporaceae</taxon>
        <taxon>Actinoplanes</taxon>
    </lineage>
</organism>
<dbReference type="RefSeq" id="WP_106319373.1">
    <property type="nucleotide sequence ID" value="NZ_BOMO01000003.1"/>
</dbReference>
<proteinExistence type="predicted"/>
<evidence type="ECO:0000313" key="1">
    <source>
        <dbReference type="EMBL" id="PRX21350.1"/>
    </source>
</evidence>
<keyword evidence="2" id="KW-1185">Reference proteome</keyword>
<evidence type="ECO:0008006" key="3">
    <source>
        <dbReference type="Google" id="ProtNLM"/>
    </source>
</evidence>
<name>A0A2T0KDH2_9ACTN</name>
<dbReference type="AlphaFoldDB" id="A0A2T0KDH2"/>
<dbReference type="Proteomes" id="UP000239415">
    <property type="component" value="Unassembled WGS sequence"/>
</dbReference>
<protein>
    <recommendedName>
        <fullName evidence="3">GH26 domain-containing protein</fullName>
    </recommendedName>
</protein>
<evidence type="ECO:0000313" key="2">
    <source>
        <dbReference type="Proteomes" id="UP000239415"/>
    </source>
</evidence>
<reference evidence="1 2" key="1">
    <citation type="submission" date="2018-03" db="EMBL/GenBank/DDBJ databases">
        <title>Genomic Encyclopedia of Archaeal and Bacterial Type Strains, Phase II (KMG-II): from individual species to whole genera.</title>
        <authorList>
            <person name="Goeker M."/>
        </authorList>
    </citation>
    <scope>NUCLEOTIDE SEQUENCE [LARGE SCALE GENOMIC DNA]</scope>
    <source>
        <strain evidence="1 2">DSM 43146</strain>
    </source>
</reference>
<comment type="caution">
    <text evidence="1">The sequence shown here is derived from an EMBL/GenBank/DDBJ whole genome shotgun (WGS) entry which is preliminary data.</text>
</comment>
<accession>A0A2T0KDH2</accession>
<gene>
    <name evidence="1" type="ORF">CLV67_106127</name>
</gene>
<dbReference type="EMBL" id="PVMZ01000006">
    <property type="protein sequence ID" value="PRX21350.1"/>
    <property type="molecule type" value="Genomic_DNA"/>
</dbReference>